<accession>A0A6A6WHD9</accession>
<name>A0A6A6WHD9_9PEZI</name>
<evidence type="ECO:0000313" key="2">
    <source>
        <dbReference type="EMBL" id="KAF2761639.1"/>
    </source>
</evidence>
<organism evidence="2 3">
    <name type="scientific">Pseudovirgaria hyperparasitica</name>
    <dbReference type="NCBI Taxonomy" id="470096"/>
    <lineage>
        <taxon>Eukaryota</taxon>
        <taxon>Fungi</taxon>
        <taxon>Dikarya</taxon>
        <taxon>Ascomycota</taxon>
        <taxon>Pezizomycotina</taxon>
        <taxon>Dothideomycetes</taxon>
        <taxon>Dothideomycetes incertae sedis</taxon>
        <taxon>Acrospermales</taxon>
        <taxon>Acrospermaceae</taxon>
        <taxon>Pseudovirgaria</taxon>
    </lineage>
</organism>
<dbReference type="AlphaFoldDB" id="A0A6A6WHD9"/>
<proteinExistence type="predicted"/>
<evidence type="ECO:0008006" key="4">
    <source>
        <dbReference type="Google" id="ProtNLM"/>
    </source>
</evidence>
<dbReference type="RefSeq" id="XP_033604090.1">
    <property type="nucleotide sequence ID" value="XM_033745172.1"/>
</dbReference>
<evidence type="ECO:0000256" key="1">
    <source>
        <dbReference type="SAM" id="MobiDB-lite"/>
    </source>
</evidence>
<dbReference type="GeneID" id="54486226"/>
<feature type="region of interest" description="Disordered" evidence="1">
    <location>
        <begin position="1"/>
        <end position="117"/>
    </location>
</feature>
<feature type="compositionally biased region" description="Low complexity" evidence="1">
    <location>
        <begin position="192"/>
        <end position="201"/>
    </location>
</feature>
<gene>
    <name evidence="2" type="ORF">EJ05DRAFT_482492</name>
</gene>
<reference evidence="2" key="1">
    <citation type="journal article" date="2020" name="Stud. Mycol.">
        <title>101 Dothideomycetes genomes: a test case for predicting lifestyles and emergence of pathogens.</title>
        <authorList>
            <person name="Haridas S."/>
            <person name="Albert R."/>
            <person name="Binder M."/>
            <person name="Bloem J."/>
            <person name="Labutti K."/>
            <person name="Salamov A."/>
            <person name="Andreopoulos B."/>
            <person name="Baker S."/>
            <person name="Barry K."/>
            <person name="Bills G."/>
            <person name="Bluhm B."/>
            <person name="Cannon C."/>
            <person name="Castanera R."/>
            <person name="Culley D."/>
            <person name="Daum C."/>
            <person name="Ezra D."/>
            <person name="Gonzalez J."/>
            <person name="Henrissat B."/>
            <person name="Kuo A."/>
            <person name="Liang C."/>
            <person name="Lipzen A."/>
            <person name="Lutzoni F."/>
            <person name="Magnuson J."/>
            <person name="Mondo S."/>
            <person name="Nolan M."/>
            <person name="Ohm R."/>
            <person name="Pangilinan J."/>
            <person name="Park H.-J."/>
            <person name="Ramirez L."/>
            <person name="Alfaro M."/>
            <person name="Sun H."/>
            <person name="Tritt A."/>
            <person name="Yoshinaga Y."/>
            <person name="Zwiers L.-H."/>
            <person name="Turgeon B."/>
            <person name="Goodwin S."/>
            <person name="Spatafora J."/>
            <person name="Crous P."/>
            <person name="Grigoriev I."/>
        </authorList>
    </citation>
    <scope>NUCLEOTIDE SEQUENCE</scope>
    <source>
        <strain evidence="2">CBS 121739</strain>
    </source>
</reference>
<sequence>MYATPQYPPGYTHYDYYRTPPVSPSPNPQYYSPRYSTHNASPSPRASPSVKGHSRRASHHDPPQYTAYASPRPSYYGRYASPQHQAYYASHNTTSRRESDYARRYTGTDAYPDRDARTSHYAGRTYVVFDDSDDYPYDHNSRTPPPPYEEYYHHYRYAQPADHSHRDQVPVYTGTDSVPQQPPRARRHSNNTTTRPTQPQPKSKHPPKPSHPAATEEDARRAQIPAGYNTKNWDPAEEPILLLGSVFDANSLGRWIYDWTAFVHPRASPLAEMAGDLWILLIKLAGNVKRAEEVSPLVRCKESREIVEDFLESGERLWTRFGKLLKVCEEYMWKPSKDGKSGRAEKPAVMGRDSGVEFVDSMFGRDRELERTEKLMTAMRLWDIRFEANCKDILKHPDL</sequence>
<dbReference type="EMBL" id="ML996566">
    <property type="protein sequence ID" value="KAF2761639.1"/>
    <property type="molecule type" value="Genomic_DNA"/>
</dbReference>
<dbReference type="OrthoDB" id="5398854at2759"/>
<feature type="region of interest" description="Disordered" evidence="1">
    <location>
        <begin position="130"/>
        <end position="221"/>
    </location>
</feature>
<evidence type="ECO:0000313" key="3">
    <source>
        <dbReference type="Proteomes" id="UP000799437"/>
    </source>
</evidence>
<keyword evidence="3" id="KW-1185">Reference proteome</keyword>
<feature type="compositionally biased region" description="Polar residues" evidence="1">
    <location>
        <begin position="28"/>
        <end position="46"/>
    </location>
</feature>
<dbReference type="Proteomes" id="UP000799437">
    <property type="component" value="Unassembled WGS sequence"/>
</dbReference>
<protein>
    <recommendedName>
        <fullName evidence="4">Vegetative cell wall protein gp1</fullName>
    </recommendedName>
</protein>